<gene>
    <name evidence="1" type="ORF">MALGJ_00310</name>
    <name evidence="2" type="ORF">MALGJ_45610</name>
</gene>
<accession>A0A7I9YGR7</accession>
<evidence type="ECO:0000313" key="2">
    <source>
        <dbReference type="EMBL" id="GFG87885.1"/>
    </source>
</evidence>
<evidence type="ECO:0000313" key="1">
    <source>
        <dbReference type="EMBL" id="GFG83355.1"/>
    </source>
</evidence>
<dbReference type="EMBL" id="BLKY01000001">
    <property type="protein sequence ID" value="GFG87885.1"/>
    <property type="molecule type" value="Genomic_DNA"/>
</dbReference>
<comment type="caution">
    <text evidence="2">The sequence shown here is derived from an EMBL/GenBank/DDBJ whole genome shotgun (WGS) entry which is preliminary data.</text>
</comment>
<dbReference type="EMBL" id="BLKY01000001">
    <property type="protein sequence ID" value="GFG83355.1"/>
    <property type="molecule type" value="Genomic_DNA"/>
</dbReference>
<name>A0A7I9YGR7_MYCAL</name>
<protein>
    <submittedName>
        <fullName evidence="2">Uncharacterized protein</fullName>
    </submittedName>
</protein>
<dbReference type="AlphaFoldDB" id="A0A7I9YGR7"/>
<evidence type="ECO:0000313" key="3">
    <source>
        <dbReference type="Proteomes" id="UP000465305"/>
    </source>
</evidence>
<dbReference type="RefSeq" id="WP_083037693.1">
    <property type="nucleotide sequence ID" value="NZ_BLKY01000001.1"/>
</dbReference>
<organism evidence="2 3">
    <name type="scientific">Mycolicibacter algericus</name>
    <name type="common">Mycobacterium algericum</name>
    <dbReference type="NCBI Taxonomy" id="1288388"/>
    <lineage>
        <taxon>Bacteria</taxon>
        <taxon>Bacillati</taxon>
        <taxon>Actinomycetota</taxon>
        <taxon>Actinomycetes</taxon>
        <taxon>Mycobacteriales</taxon>
        <taxon>Mycobacteriaceae</taxon>
        <taxon>Mycolicibacter</taxon>
    </lineage>
</organism>
<dbReference type="Proteomes" id="UP000465305">
    <property type="component" value="Unassembled WGS sequence"/>
</dbReference>
<reference evidence="2" key="2">
    <citation type="submission" date="2020-02" db="EMBL/GenBank/DDBJ databases">
        <authorList>
            <person name="Matsumoto Y."/>
            <person name="Motooka D."/>
            <person name="Nakamura S."/>
        </authorList>
    </citation>
    <scope>NUCLEOTIDE SEQUENCE</scope>
    <source>
        <strain evidence="2">JCM 30723</strain>
    </source>
</reference>
<sequence>MGDTDESLRAILSKLANADVPAELVVTKRLQDALKETDCNLGDRDSMLTMLLVAIVDLETELRRPKSR</sequence>
<proteinExistence type="predicted"/>
<reference evidence="2 3" key="1">
    <citation type="journal article" date="2019" name="Emerg. Microbes Infect.">
        <title>Comprehensive subspecies identification of 175 nontuberculous mycobacteria species based on 7547 genomic profiles.</title>
        <authorList>
            <person name="Matsumoto Y."/>
            <person name="Kinjo T."/>
            <person name="Motooka D."/>
            <person name="Nabeya D."/>
            <person name="Jung N."/>
            <person name="Uechi K."/>
            <person name="Horii T."/>
            <person name="Iida T."/>
            <person name="Fujita J."/>
            <person name="Nakamura S."/>
        </authorList>
    </citation>
    <scope>NUCLEOTIDE SEQUENCE [LARGE SCALE GENOMIC DNA]</scope>
    <source>
        <strain evidence="2 3">JCM 30723</strain>
    </source>
</reference>